<evidence type="ECO:0000256" key="9">
    <source>
        <dbReference type="ARBA" id="ARBA00022842"/>
    </source>
</evidence>
<dbReference type="CDD" id="cd03364">
    <property type="entry name" value="TOPRIM_DnaG_primases"/>
    <property type="match status" value="1"/>
</dbReference>
<evidence type="ECO:0000256" key="10">
    <source>
        <dbReference type="ARBA" id="ARBA00023125"/>
    </source>
</evidence>
<dbReference type="GO" id="GO:0000428">
    <property type="term" value="C:DNA-directed RNA polymerase complex"/>
    <property type="evidence" value="ECO:0007669"/>
    <property type="project" value="UniProtKB-KW"/>
</dbReference>
<dbReference type="InterPro" id="IPR037068">
    <property type="entry name" value="DNA_primase_core_N_sf"/>
</dbReference>
<feature type="zinc finger region" description="CHC2-type" evidence="12 14">
    <location>
        <begin position="38"/>
        <end position="62"/>
    </location>
</feature>
<sequence>MYYPDELIEEIRTRNDIVDVISGYVQLQKKGSSYFGLCPFHNEKSPSFSVSRQKQMYYCFGCGAGGNVFTFLMEYENFSFVEAVKFLADRAGIQLPEMEYSKEAKEKADLRTSILEVNKTAAKYFYAQLKSEQGAQAYTYLKDRGLSDETITAFGLGYSNKYSDDLYKYLRGKEYSEELIRQAGLINTDERHGVYDKFWNRVIFPIMDVNNRVIGFGGRVMGDAKPKYLNSPETAVFDKSRNLYGLNRARTSRKPYFLLCEGYMDVISLHQAGFTNAVASLGTALTPGHASLIKRYVQEVYLTYDSDEAGTRAALRAVPILKEAGISVKVIRMSPYKDPDEFIKNMGAEEYEKRIQNARNGFMFGLEMLEKDYDMASPEGKTEFFREAARRLIGFEDELERNNYIEAVASAYKVSRDSLEKLVTKTAVRAGMAKPVARPKRGDGAGKPKEDGILTSQKALLTWMIEDEKLYGKISQYIVPEDFTGDIYRTVAELLYEQYEKGELNPAKILNHFTEEDEHREAAALFHTKIRQLRTKEEEEQALKDIIHRVKAHSIDVRTMELDPADMAGLQRLMEEKRKLENLKALHISIDHG</sequence>
<evidence type="ECO:0000256" key="6">
    <source>
        <dbReference type="ARBA" id="ARBA00022723"/>
    </source>
</evidence>
<evidence type="ECO:0000256" key="4">
    <source>
        <dbReference type="ARBA" id="ARBA00022695"/>
    </source>
</evidence>
<organism evidence="16 17">
    <name type="scientific">Candidatus Mediterraneibacter pullicola</name>
    <dbReference type="NCBI Taxonomy" id="2838682"/>
    <lineage>
        <taxon>Bacteria</taxon>
        <taxon>Bacillati</taxon>
        <taxon>Bacillota</taxon>
        <taxon>Clostridia</taxon>
        <taxon>Lachnospirales</taxon>
        <taxon>Lachnospiraceae</taxon>
        <taxon>Mediterraneibacter</taxon>
    </lineage>
</organism>
<evidence type="ECO:0000256" key="13">
    <source>
        <dbReference type="PIRNR" id="PIRNR002811"/>
    </source>
</evidence>
<dbReference type="GO" id="GO:0008270">
    <property type="term" value="F:zinc ion binding"/>
    <property type="evidence" value="ECO:0007669"/>
    <property type="project" value="UniProtKB-UniRule"/>
</dbReference>
<dbReference type="AlphaFoldDB" id="A0A9D2H899"/>
<comment type="subunit">
    <text evidence="12">Monomer. Interacts with DnaB.</text>
</comment>
<dbReference type="InterPro" id="IPR034151">
    <property type="entry name" value="TOPRIM_DnaG_bac"/>
</dbReference>
<comment type="similarity">
    <text evidence="12 13">Belongs to the DnaG primase family.</text>
</comment>
<dbReference type="PANTHER" id="PTHR30313">
    <property type="entry name" value="DNA PRIMASE"/>
    <property type="match status" value="1"/>
</dbReference>
<dbReference type="HAMAP" id="MF_00974">
    <property type="entry name" value="DNA_primase_DnaG"/>
    <property type="match status" value="1"/>
</dbReference>
<dbReference type="SMART" id="SM00493">
    <property type="entry name" value="TOPRIM"/>
    <property type="match status" value="1"/>
</dbReference>
<keyword evidence="10 12" id="KW-0238">DNA-binding</keyword>
<evidence type="ECO:0000256" key="8">
    <source>
        <dbReference type="ARBA" id="ARBA00022833"/>
    </source>
</evidence>
<keyword evidence="5 12" id="KW-0235">DNA replication</keyword>
<dbReference type="InterPro" id="IPR050219">
    <property type="entry name" value="DnaG_primase"/>
</dbReference>
<evidence type="ECO:0000256" key="11">
    <source>
        <dbReference type="ARBA" id="ARBA00023163"/>
    </source>
</evidence>
<dbReference type="SMART" id="SM00400">
    <property type="entry name" value="ZnF_CHCC"/>
    <property type="match status" value="1"/>
</dbReference>
<proteinExistence type="inferred from homology"/>
<dbReference type="PIRSF" id="PIRSF002811">
    <property type="entry name" value="DnaG"/>
    <property type="match status" value="1"/>
</dbReference>
<evidence type="ECO:0000256" key="3">
    <source>
        <dbReference type="ARBA" id="ARBA00022679"/>
    </source>
</evidence>
<dbReference type="InterPro" id="IPR002694">
    <property type="entry name" value="Znf_CHC2"/>
</dbReference>
<dbReference type="GO" id="GO:0005737">
    <property type="term" value="C:cytoplasm"/>
    <property type="evidence" value="ECO:0007669"/>
    <property type="project" value="TreeGrafter"/>
</dbReference>
<keyword evidence="11 12" id="KW-0804">Transcription</keyword>
<dbReference type="Pfam" id="PF01807">
    <property type="entry name" value="Zn_ribbon_DnaG"/>
    <property type="match status" value="1"/>
</dbReference>
<evidence type="ECO:0000259" key="15">
    <source>
        <dbReference type="PROSITE" id="PS50880"/>
    </source>
</evidence>
<evidence type="ECO:0000256" key="1">
    <source>
        <dbReference type="ARBA" id="ARBA00022478"/>
    </source>
</evidence>
<dbReference type="Gene3D" id="3.40.1360.10">
    <property type="match status" value="1"/>
</dbReference>
<keyword evidence="3 12" id="KW-0808">Transferase</keyword>
<dbReference type="Proteomes" id="UP000824223">
    <property type="component" value="Unassembled WGS sequence"/>
</dbReference>
<dbReference type="Pfam" id="PF08275">
    <property type="entry name" value="DNAG_N"/>
    <property type="match status" value="1"/>
</dbReference>
<keyword evidence="7 12" id="KW-0863">Zinc-finger</keyword>
<keyword evidence="2 12" id="KW-0639">Primosome</keyword>
<evidence type="ECO:0000256" key="2">
    <source>
        <dbReference type="ARBA" id="ARBA00022515"/>
    </source>
</evidence>
<keyword evidence="9" id="KW-0460">Magnesium</keyword>
<evidence type="ECO:0000313" key="16">
    <source>
        <dbReference type="EMBL" id="HJA05724.1"/>
    </source>
</evidence>
<dbReference type="SUPFAM" id="SSF56731">
    <property type="entry name" value="DNA primase core"/>
    <property type="match status" value="1"/>
</dbReference>
<accession>A0A9D2H899</accession>
<dbReference type="GO" id="GO:0003899">
    <property type="term" value="F:DNA-directed RNA polymerase activity"/>
    <property type="evidence" value="ECO:0007669"/>
    <property type="project" value="UniProtKB-UniRule"/>
</dbReference>
<dbReference type="InterPro" id="IPR006295">
    <property type="entry name" value="DNA_primase_DnaG"/>
</dbReference>
<dbReference type="PANTHER" id="PTHR30313:SF2">
    <property type="entry name" value="DNA PRIMASE"/>
    <property type="match status" value="1"/>
</dbReference>
<comment type="catalytic activity">
    <reaction evidence="12">
        <text>ssDNA + n NTP = ssDNA/pppN(pN)n-1 hybrid + (n-1) diphosphate.</text>
        <dbReference type="EC" id="2.7.7.101"/>
    </reaction>
</comment>
<evidence type="ECO:0000313" key="17">
    <source>
        <dbReference type="Proteomes" id="UP000824223"/>
    </source>
</evidence>
<dbReference type="InterPro" id="IPR013264">
    <property type="entry name" value="DNAG_N"/>
</dbReference>
<keyword evidence="8 12" id="KW-0862">Zinc</keyword>
<dbReference type="GO" id="GO:1990077">
    <property type="term" value="C:primosome complex"/>
    <property type="evidence" value="ECO:0007669"/>
    <property type="project" value="UniProtKB-KW"/>
</dbReference>
<gene>
    <name evidence="12 16" type="primary">dnaG</name>
    <name evidence="16" type="ORF">H9798_01040</name>
</gene>
<evidence type="ECO:0000256" key="14">
    <source>
        <dbReference type="PIRSR" id="PIRSR002811-1"/>
    </source>
</evidence>
<comment type="function">
    <text evidence="12 13">RNA polymerase that catalyzes the synthesis of short RNA molecules used as primers for DNA polymerase during DNA replication.</text>
</comment>
<dbReference type="NCBIfam" id="TIGR01391">
    <property type="entry name" value="dnaG"/>
    <property type="match status" value="1"/>
</dbReference>
<dbReference type="Pfam" id="PF10410">
    <property type="entry name" value="DnaB_bind"/>
    <property type="match status" value="1"/>
</dbReference>
<feature type="domain" description="Toprim" evidence="15">
    <location>
        <begin position="255"/>
        <end position="336"/>
    </location>
</feature>
<dbReference type="Gene3D" id="3.90.580.10">
    <property type="entry name" value="Zinc finger, CHC2-type domain"/>
    <property type="match status" value="1"/>
</dbReference>
<dbReference type="FunFam" id="3.90.580.10:FF:000001">
    <property type="entry name" value="DNA primase"/>
    <property type="match status" value="1"/>
</dbReference>
<evidence type="ECO:0000256" key="5">
    <source>
        <dbReference type="ARBA" id="ARBA00022705"/>
    </source>
</evidence>
<dbReference type="GO" id="GO:0006269">
    <property type="term" value="P:DNA replication, synthesis of primer"/>
    <property type="evidence" value="ECO:0007669"/>
    <property type="project" value="UniProtKB-UniRule"/>
</dbReference>
<dbReference type="InterPro" id="IPR006171">
    <property type="entry name" value="TOPRIM_dom"/>
</dbReference>
<comment type="caution">
    <text evidence="16">The sequence shown here is derived from an EMBL/GenBank/DDBJ whole genome shotgun (WGS) entry which is preliminary data.</text>
</comment>
<name>A0A9D2H899_9FIRM</name>
<evidence type="ECO:0000256" key="7">
    <source>
        <dbReference type="ARBA" id="ARBA00022771"/>
    </source>
</evidence>
<keyword evidence="1 12" id="KW-0240">DNA-directed RNA polymerase</keyword>
<dbReference type="GO" id="GO:0003677">
    <property type="term" value="F:DNA binding"/>
    <property type="evidence" value="ECO:0007669"/>
    <property type="project" value="UniProtKB-KW"/>
</dbReference>
<keyword evidence="6 12" id="KW-0479">Metal-binding</keyword>
<dbReference type="Pfam" id="PF13155">
    <property type="entry name" value="Toprim_2"/>
    <property type="match status" value="1"/>
</dbReference>
<dbReference type="EMBL" id="DXAK01000005">
    <property type="protein sequence ID" value="HJA05724.1"/>
    <property type="molecule type" value="Genomic_DNA"/>
</dbReference>
<comment type="domain">
    <text evidence="12">Contains an N-terminal zinc-binding domain, a central core domain that contains the primase activity, and a C-terminal DnaB-binding domain.</text>
</comment>
<dbReference type="InterPro" id="IPR036977">
    <property type="entry name" value="DNA_primase_Znf_CHC2"/>
</dbReference>
<dbReference type="InterPro" id="IPR016136">
    <property type="entry name" value="DNA_helicase_N/primase_C"/>
</dbReference>
<protein>
    <recommendedName>
        <fullName evidence="12 13">DNA primase</fullName>
        <ecNumber evidence="12">2.7.7.101</ecNumber>
    </recommendedName>
</protein>
<comment type="cofactor">
    <cofactor evidence="12 13 14">
        <name>Zn(2+)</name>
        <dbReference type="ChEBI" id="CHEBI:29105"/>
    </cofactor>
    <text evidence="12 13 14">Binds 1 zinc ion per monomer.</text>
</comment>
<dbReference type="FunFam" id="3.90.980.10:FF:000001">
    <property type="entry name" value="DNA primase"/>
    <property type="match status" value="1"/>
</dbReference>
<reference evidence="16" key="2">
    <citation type="submission" date="2021-04" db="EMBL/GenBank/DDBJ databases">
        <authorList>
            <person name="Gilroy R."/>
        </authorList>
    </citation>
    <scope>NUCLEOTIDE SEQUENCE</scope>
    <source>
        <strain evidence="16">ChiSjej2B20-11307</strain>
    </source>
</reference>
<dbReference type="PROSITE" id="PS50880">
    <property type="entry name" value="TOPRIM"/>
    <property type="match status" value="1"/>
</dbReference>
<keyword evidence="4 12" id="KW-0548">Nucleotidyltransferase</keyword>
<dbReference type="Gene3D" id="1.10.860.10">
    <property type="entry name" value="DNAb Helicase, Chain A"/>
    <property type="match status" value="1"/>
</dbReference>
<dbReference type="InterPro" id="IPR030846">
    <property type="entry name" value="DnaG_bac"/>
</dbReference>
<dbReference type="Gene3D" id="3.90.980.10">
    <property type="entry name" value="DNA primase, catalytic core, N-terminal domain"/>
    <property type="match status" value="1"/>
</dbReference>
<reference evidence="16" key="1">
    <citation type="journal article" date="2021" name="PeerJ">
        <title>Extensive microbial diversity within the chicken gut microbiome revealed by metagenomics and culture.</title>
        <authorList>
            <person name="Gilroy R."/>
            <person name="Ravi A."/>
            <person name="Getino M."/>
            <person name="Pursley I."/>
            <person name="Horton D.L."/>
            <person name="Alikhan N.F."/>
            <person name="Baker D."/>
            <person name="Gharbi K."/>
            <person name="Hall N."/>
            <person name="Watson M."/>
            <person name="Adriaenssens E.M."/>
            <person name="Foster-Nyarko E."/>
            <person name="Jarju S."/>
            <person name="Secka A."/>
            <person name="Antonio M."/>
            <person name="Oren A."/>
            <person name="Chaudhuri R.R."/>
            <person name="La Ragione R."/>
            <person name="Hildebrand F."/>
            <person name="Pallen M.J."/>
        </authorList>
    </citation>
    <scope>NUCLEOTIDE SEQUENCE</scope>
    <source>
        <strain evidence="16">ChiSjej2B20-11307</strain>
    </source>
</reference>
<dbReference type="SUPFAM" id="SSF57783">
    <property type="entry name" value="Zinc beta-ribbon"/>
    <property type="match status" value="1"/>
</dbReference>
<evidence type="ECO:0000256" key="12">
    <source>
        <dbReference type="HAMAP-Rule" id="MF_00974"/>
    </source>
</evidence>
<dbReference type="InterPro" id="IPR019475">
    <property type="entry name" value="DNA_primase_DnaB-bd"/>
</dbReference>
<dbReference type="EC" id="2.7.7.101" evidence="12"/>